<dbReference type="AlphaFoldDB" id="A0AB39BIQ6"/>
<keyword evidence="1" id="KW-0472">Membrane</keyword>
<feature type="transmembrane region" description="Helical" evidence="1">
    <location>
        <begin position="12"/>
        <end position="35"/>
    </location>
</feature>
<proteinExistence type="predicted"/>
<feature type="transmembrane region" description="Helical" evidence="1">
    <location>
        <begin position="89"/>
        <end position="109"/>
    </location>
</feature>
<keyword evidence="1" id="KW-0812">Transmembrane</keyword>
<evidence type="ECO:0000313" key="2">
    <source>
        <dbReference type="EMBL" id="XDI06256.1"/>
    </source>
</evidence>
<feature type="transmembrane region" description="Helical" evidence="1">
    <location>
        <begin position="190"/>
        <end position="209"/>
    </location>
</feature>
<sequence>MRRTTLLPVPDLVAAGLLALAAAMAATGLALIWVARFGADRFLYVSEMGAPEEPTAGIFQVAMVLVSLAALVVALVAPRLDPSVRRLAVVPSSLVLGVAAICFGIASQVTCTQYCPLPVGDRFTWQDLIHTSCAVIGFAAAAFVMLQAAVDRRLARLARFSLVAAVVVAVIAGLGGLLSLLRFATELGGVLELIATTVALGWLVGLAAFQAVDRAAAARAPDVTVPEPNLTTATESSPV</sequence>
<evidence type="ECO:0000256" key="1">
    <source>
        <dbReference type="SAM" id="Phobius"/>
    </source>
</evidence>
<reference evidence="2" key="1">
    <citation type="submission" date="2024-05" db="EMBL/GenBank/DDBJ databases">
        <title>Herbiconiux sp. A18JL235.</title>
        <authorList>
            <person name="Zhang G."/>
        </authorList>
    </citation>
    <scope>NUCLEOTIDE SEQUENCE</scope>
    <source>
        <strain evidence="2">A18JL235</strain>
    </source>
</reference>
<feature type="transmembrane region" description="Helical" evidence="1">
    <location>
        <begin position="129"/>
        <end position="150"/>
    </location>
</feature>
<dbReference type="EMBL" id="CP162511">
    <property type="protein sequence ID" value="XDI06256.1"/>
    <property type="molecule type" value="Genomic_DNA"/>
</dbReference>
<organism evidence="2">
    <name type="scientific">Herbiconiux sp. A18JL235</name>
    <dbReference type="NCBI Taxonomy" id="3152363"/>
    <lineage>
        <taxon>Bacteria</taxon>
        <taxon>Bacillati</taxon>
        <taxon>Actinomycetota</taxon>
        <taxon>Actinomycetes</taxon>
        <taxon>Micrococcales</taxon>
        <taxon>Microbacteriaceae</taxon>
        <taxon>Herbiconiux</taxon>
    </lineage>
</organism>
<accession>A0AB39BIQ6</accession>
<gene>
    <name evidence="2" type="ORF">ABFY20_03935</name>
</gene>
<dbReference type="InterPro" id="IPR009339">
    <property type="entry name" value="DUF998"/>
</dbReference>
<dbReference type="RefSeq" id="WP_368498642.1">
    <property type="nucleotide sequence ID" value="NZ_CP162511.1"/>
</dbReference>
<name>A0AB39BIQ6_9MICO</name>
<feature type="transmembrane region" description="Helical" evidence="1">
    <location>
        <begin position="162"/>
        <end position="184"/>
    </location>
</feature>
<dbReference type="Pfam" id="PF06197">
    <property type="entry name" value="DUF998"/>
    <property type="match status" value="1"/>
</dbReference>
<feature type="transmembrane region" description="Helical" evidence="1">
    <location>
        <begin position="55"/>
        <end position="77"/>
    </location>
</feature>
<keyword evidence="1" id="KW-1133">Transmembrane helix</keyword>
<protein>
    <submittedName>
        <fullName evidence="2">DUF998 domain-containing protein</fullName>
    </submittedName>
</protein>